<sequence length="153" mass="16562">MSQFIKPYNDDSFVGHLATPVSTSSFTKSLLSNLPAYRSGLSPLLRGVEIGLTHGYFLVGPFYKLGPLRNSDVALLSGFFSALGLIVILVACLTIYGVVSFEETEAKDQLQTAKGWRQFTSGWLVGSISGASFAYILISNIPFLQTSGLNLMK</sequence>
<dbReference type="AlphaFoldDB" id="A0A0U2KX75"/>
<dbReference type="GO" id="GO:0015979">
    <property type="term" value="P:photosynthesis"/>
    <property type="evidence" value="ECO:0007669"/>
    <property type="project" value="UniProtKB-UniRule"/>
</dbReference>
<feature type="transmembrane region" description="Helical" evidence="8">
    <location>
        <begin position="73"/>
        <end position="99"/>
    </location>
</feature>
<evidence type="ECO:0000256" key="2">
    <source>
        <dbReference type="ARBA" id="ARBA00008820"/>
    </source>
</evidence>
<dbReference type="EMBL" id="KT428890">
    <property type="protein sequence ID" value="ALG63562.1"/>
    <property type="molecule type" value="Genomic_DNA"/>
</dbReference>
<dbReference type="GO" id="GO:0009535">
    <property type="term" value="C:chloroplast thylakoid membrane"/>
    <property type="evidence" value="ECO:0007669"/>
    <property type="project" value="UniProtKB-SubCell"/>
</dbReference>
<keyword evidence="6 8" id="KW-1133">Transmembrane helix</keyword>
<comment type="similarity">
    <text evidence="2 8">Belongs to the PsaL family.</text>
</comment>
<dbReference type="InterPro" id="IPR003757">
    <property type="entry name" value="PSI_PsaL"/>
</dbReference>
<evidence type="ECO:0000313" key="10">
    <source>
        <dbReference type="EMBL" id="ALG63562.1"/>
    </source>
</evidence>
<evidence type="ECO:0000256" key="3">
    <source>
        <dbReference type="ARBA" id="ARBA00022531"/>
    </source>
</evidence>
<keyword evidence="5 8" id="KW-0603">Photosystem I</keyword>
<organism evidence="10">
    <name type="scientific">Guillardia theta</name>
    <name type="common">Cryptophyte</name>
    <name type="synonym">Cryptomonas phi</name>
    <dbReference type="NCBI Taxonomy" id="55529"/>
    <lineage>
        <taxon>Eukaryota</taxon>
        <taxon>Cryptophyceae</taxon>
        <taxon>Pyrenomonadales</taxon>
        <taxon>Geminigeraceae</taxon>
        <taxon>Guillardia</taxon>
    </lineage>
</organism>
<protein>
    <recommendedName>
        <fullName evidence="8">Photosystem I reaction center subunit XI</fullName>
    </recommendedName>
    <alternativeName>
        <fullName evidence="8">PSI subunit V</fullName>
    </alternativeName>
    <alternativeName>
        <fullName evidence="8">PSI-L</fullName>
    </alternativeName>
</protein>
<evidence type="ECO:0000259" key="9">
    <source>
        <dbReference type="Pfam" id="PF02605"/>
    </source>
</evidence>
<evidence type="ECO:0000256" key="8">
    <source>
        <dbReference type="HAMAP-Rule" id="MF_00447"/>
    </source>
</evidence>
<feature type="transmembrane region" description="Helical" evidence="8">
    <location>
        <begin position="119"/>
        <end position="144"/>
    </location>
</feature>
<dbReference type="HAMAP" id="MF_00447">
    <property type="entry name" value="PSI_PsaL"/>
    <property type="match status" value="1"/>
</dbReference>
<dbReference type="GO" id="GO:0009538">
    <property type="term" value="C:photosystem I reaction center"/>
    <property type="evidence" value="ECO:0007669"/>
    <property type="project" value="InterPro"/>
</dbReference>
<geneLocation type="chloroplast" evidence="10"/>
<evidence type="ECO:0000256" key="4">
    <source>
        <dbReference type="ARBA" id="ARBA00022692"/>
    </source>
</evidence>
<evidence type="ECO:0000256" key="1">
    <source>
        <dbReference type="ARBA" id="ARBA00004141"/>
    </source>
</evidence>
<evidence type="ECO:0000256" key="6">
    <source>
        <dbReference type="ARBA" id="ARBA00022989"/>
    </source>
</evidence>
<reference evidence="10" key="1">
    <citation type="journal article" date="2015" name="Mitochondrial DNA">
        <title>The complete chloroplast genome of Guillardia theta strain CCMP2712.</title>
        <authorList>
            <person name="Tang X."/>
            <person name="Bi G."/>
        </authorList>
    </citation>
    <scope>NUCLEOTIDE SEQUENCE</scope>
</reference>
<evidence type="ECO:0000256" key="7">
    <source>
        <dbReference type="ARBA" id="ARBA00023136"/>
    </source>
</evidence>
<dbReference type="Pfam" id="PF02605">
    <property type="entry name" value="PsaL"/>
    <property type="match status" value="1"/>
</dbReference>
<keyword evidence="7 8" id="KW-0472">Membrane</keyword>
<dbReference type="PANTHER" id="PTHR34803:SF2">
    <property type="entry name" value="PHOTOSYSTEM I REACTION CENTER SUBUNIT XI, CHLOROPLASTIC"/>
    <property type="match status" value="1"/>
</dbReference>
<dbReference type="PANTHER" id="PTHR34803">
    <property type="entry name" value="PHOTOSYSTEM I REACTION CENTER SUBUNIT XI, CHLOROPLASTIC"/>
    <property type="match status" value="1"/>
</dbReference>
<proteinExistence type="inferred from homology"/>
<keyword evidence="3 8" id="KW-0602">Photosynthesis</keyword>
<name>A0A0U2KX75_GUITH</name>
<keyword evidence="10" id="KW-0934">Plastid</keyword>
<comment type="subcellular location">
    <subcellularLocation>
        <location evidence="1">Membrane</location>
        <topology evidence="1">Multi-pass membrane protein</topology>
    </subcellularLocation>
    <subcellularLocation>
        <location evidence="8">Plastid</location>
        <location evidence="8">Chloroplast thylakoid membrane</location>
        <topology evidence="8">Multi-pass membrane protein</topology>
    </subcellularLocation>
</comment>
<evidence type="ECO:0000256" key="5">
    <source>
        <dbReference type="ARBA" id="ARBA00022836"/>
    </source>
</evidence>
<keyword evidence="8" id="KW-0793">Thylakoid</keyword>
<dbReference type="InterPro" id="IPR022980">
    <property type="entry name" value="PSI_suXI"/>
</dbReference>
<dbReference type="SUPFAM" id="SSF81568">
    <property type="entry name" value="Photosystem I reaction center subunit XI, PsaL"/>
    <property type="match status" value="1"/>
</dbReference>
<accession>A0A0U2KX75</accession>
<keyword evidence="4 8" id="KW-0812">Transmembrane</keyword>
<feature type="domain" description="Photosystem I PsaL reaction centre subunit XI" evidence="9">
    <location>
        <begin position="5"/>
        <end position="141"/>
    </location>
</feature>
<keyword evidence="10" id="KW-0150">Chloroplast</keyword>
<gene>
    <name evidence="8 10" type="primary">psaL</name>
</gene>
<dbReference type="Gene3D" id="1.20.1240.10">
    <property type="entry name" value="Photosystem I PsaL, reaction centre subunit XI"/>
    <property type="match status" value="1"/>
</dbReference>
<dbReference type="InterPro" id="IPR036592">
    <property type="entry name" value="PSI_PsaL_sf"/>
</dbReference>